<reference evidence="2" key="1">
    <citation type="journal article" date="2020" name="Stud. Mycol.">
        <title>101 Dothideomycetes genomes: A test case for predicting lifestyles and emergence of pathogens.</title>
        <authorList>
            <person name="Haridas S."/>
            <person name="Albert R."/>
            <person name="Binder M."/>
            <person name="Bloem J."/>
            <person name="LaButti K."/>
            <person name="Salamov A."/>
            <person name="Andreopoulos B."/>
            <person name="Baker S."/>
            <person name="Barry K."/>
            <person name="Bills G."/>
            <person name="Bluhm B."/>
            <person name="Cannon C."/>
            <person name="Castanera R."/>
            <person name="Culley D."/>
            <person name="Daum C."/>
            <person name="Ezra D."/>
            <person name="Gonzalez J."/>
            <person name="Henrissat B."/>
            <person name="Kuo A."/>
            <person name="Liang C."/>
            <person name="Lipzen A."/>
            <person name="Lutzoni F."/>
            <person name="Magnuson J."/>
            <person name="Mondo S."/>
            <person name="Nolan M."/>
            <person name="Ohm R."/>
            <person name="Pangilinan J."/>
            <person name="Park H.-J."/>
            <person name="Ramirez L."/>
            <person name="Alfaro M."/>
            <person name="Sun H."/>
            <person name="Tritt A."/>
            <person name="Yoshinaga Y."/>
            <person name="Zwiers L.-H."/>
            <person name="Turgeon B."/>
            <person name="Goodwin S."/>
            <person name="Spatafora J."/>
            <person name="Crous P."/>
            <person name="Grigoriev I."/>
        </authorList>
    </citation>
    <scope>NUCLEOTIDE SEQUENCE [LARGE SCALE GENOMIC DNA]</scope>
    <source>
        <strain evidence="2">CBS 304.66</strain>
    </source>
</reference>
<evidence type="ECO:0000313" key="1">
    <source>
        <dbReference type="EMBL" id="KAF2265352.1"/>
    </source>
</evidence>
<name>A0A9P4KCP7_9PLEO</name>
<evidence type="ECO:0000313" key="2">
    <source>
        <dbReference type="Proteomes" id="UP000800093"/>
    </source>
</evidence>
<dbReference type="EMBL" id="ML986608">
    <property type="protein sequence ID" value="KAF2265352.1"/>
    <property type="molecule type" value="Genomic_DNA"/>
</dbReference>
<keyword evidence="2" id="KW-1185">Reference proteome</keyword>
<comment type="caution">
    <text evidence="1">The sequence shown here is derived from an EMBL/GenBank/DDBJ whole genome shotgun (WGS) entry which is preliminary data.</text>
</comment>
<gene>
    <name evidence="1" type="ORF">CC78DRAFT_579504</name>
</gene>
<proteinExistence type="predicted"/>
<dbReference type="Proteomes" id="UP000800093">
    <property type="component" value="Unassembled WGS sequence"/>
</dbReference>
<sequence length="74" mass="8328">MITELMAGFTSVGAIISAQFFREEWVPKHTQVLTGIGSFQTLVIIITANLGLYIDVPMCVFVGGQKDIQFRYWE</sequence>
<protein>
    <submittedName>
        <fullName evidence="1">Uncharacterized protein</fullName>
    </submittedName>
</protein>
<organism evidence="1 2">
    <name type="scientific">Lojkania enalia</name>
    <dbReference type="NCBI Taxonomy" id="147567"/>
    <lineage>
        <taxon>Eukaryota</taxon>
        <taxon>Fungi</taxon>
        <taxon>Dikarya</taxon>
        <taxon>Ascomycota</taxon>
        <taxon>Pezizomycotina</taxon>
        <taxon>Dothideomycetes</taxon>
        <taxon>Pleosporomycetidae</taxon>
        <taxon>Pleosporales</taxon>
        <taxon>Pleosporales incertae sedis</taxon>
        <taxon>Lojkania</taxon>
    </lineage>
</organism>
<accession>A0A9P4KCP7</accession>
<dbReference type="AlphaFoldDB" id="A0A9P4KCP7"/>